<feature type="region of interest" description="Disordered" evidence="1">
    <location>
        <begin position="1"/>
        <end position="35"/>
    </location>
</feature>
<dbReference type="InParanoid" id="A0A068VCU1"/>
<organism evidence="2 3">
    <name type="scientific">Coffea canephora</name>
    <name type="common">Robusta coffee</name>
    <dbReference type="NCBI Taxonomy" id="49390"/>
    <lineage>
        <taxon>Eukaryota</taxon>
        <taxon>Viridiplantae</taxon>
        <taxon>Streptophyta</taxon>
        <taxon>Embryophyta</taxon>
        <taxon>Tracheophyta</taxon>
        <taxon>Spermatophyta</taxon>
        <taxon>Magnoliopsida</taxon>
        <taxon>eudicotyledons</taxon>
        <taxon>Gunneridae</taxon>
        <taxon>Pentapetalae</taxon>
        <taxon>asterids</taxon>
        <taxon>lamiids</taxon>
        <taxon>Gentianales</taxon>
        <taxon>Rubiaceae</taxon>
        <taxon>Ixoroideae</taxon>
        <taxon>Gardenieae complex</taxon>
        <taxon>Bertiereae - Coffeeae clade</taxon>
        <taxon>Coffeeae</taxon>
        <taxon>Coffea</taxon>
    </lineage>
</organism>
<dbReference type="Gramene" id="CDP18369">
    <property type="protein sequence ID" value="CDP18369"/>
    <property type="gene ID" value="GSCOC_T00013611001"/>
</dbReference>
<feature type="compositionally biased region" description="Basic and acidic residues" evidence="1">
    <location>
        <begin position="25"/>
        <end position="35"/>
    </location>
</feature>
<dbReference type="Proteomes" id="UP000295252">
    <property type="component" value="Unassembled WGS sequence"/>
</dbReference>
<dbReference type="EMBL" id="HG739314">
    <property type="protein sequence ID" value="CDP18369.1"/>
    <property type="molecule type" value="Genomic_DNA"/>
</dbReference>
<reference evidence="3" key="1">
    <citation type="journal article" date="2014" name="Science">
        <title>The coffee genome provides insight into the convergent evolution of caffeine biosynthesis.</title>
        <authorList>
            <person name="Denoeud F."/>
            <person name="Carretero-Paulet L."/>
            <person name="Dereeper A."/>
            <person name="Droc G."/>
            <person name="Guyot R."/>
            <person name="Pietrella M."/>
            <person name="Zheng C."/>
            <person name="Alberti A."/>
            <person name="Anthony F."/>
            <person name="Aprea G."/>
            <person name="Aury J.M."/>
            <person name="Bento P."/>
            <person name="Bernard M."/>
            <person name="Bocs S."/>
            <person name="Campa C."/>
            <person name="Cenci A."/>
            <person name="Combes M.C."/>
            <person name="Crouzillat D."/>
            <person name="Da Silva C."/>
            <person name="Daddiego L."/>
            <person name="De Bellis F."/>
            <person name="Dussert S."/>
            <person name="Garsmeur O."/>
            <person name="Gayraud T."/>
            <person name="Guignon V."/>
            <person name="Jahn K."/>
            <person name="Jamilloux V."/>
            <person name="Joet T."/>
            <person name="Labadie K."/>
            <person name="Lan T."/>
            <person name="Leclercq J."/>
            <person name="Lepelley M."/>
            <person name="Leroy T."/>
            <person name="Li L.T."/>
            <person name="Librado P."/>
            <person name="Lopez L."/>
            <person name="Munoz A."/>
            <person name="Noel B."/>
            <person name="Pallavicini A."/>
            <person name="Perrotta G."/>
            <person name="Poncet V."/>
            <person name="Pot D."/>
            <person name="Priyono X."/>
            <person name="Rigoreau M."/>
            <person name="Rouard M."/>
            <person name="Rozas J."/>
            <person name="Tranchant-Dubreuil C."/>
            <person name="VanBuren R."/>
            <person name="Zhang Q."/>
            <person name="Andrade A.C."/>
            <person name="Argout X."/>
            <person name="Bertrand B."/>
            <person name="de Kochko A."/>
            <person name="Graziosi G."/>
            <person name="Henry R.J."/>
            <person name="Jayarama X."/>
            <person name="Ming R."/>
            <person name="Nagai C."/>
            <person name="Rounsley S."/>
            <person name="Sankoff D."/>
            <person name="Giuliano G."/>
            <person name="Albert V.A."/>
            <person name="Wincker P."/>
            <person name="Lashermes P."/>
        </authorList>
    </citation>
    <scope>NUCLEOTIDE SEQUENCE [LARGE SCALE GENOMIC DNA]</scope>
    <source>
        <strain evidence="3">cv. DH200-94</strain>
    </source>
</reference>
<evidence type="ECO:0000313" key="3">
    <source>
        <dbReference type="Proteomes" id="UP000295252"/>
    </source>
</evidence>
<evidence type="ECO:0000256" key="1">
    <source>
        <dbReference type="SAM" id="MobiDB-lite"/>
    </source>
</evidence>
<proteinExistence type="predicted"/>
<sequence>MGICTSKPSPEPNLHQDSKQNPIPTKDKNNPAQVKDKAHYLICKKSPARSSVNSTSKRFFKRPFPPPSPAKHNKAVLAKRHGFVKPNEASISEGNESEMVAALDKNFGFSKHFGNKYELGEEVGRGHFGYTCKAKFKKGE</sequence>
<dbReference type="STRING" id="49390.A0A068VCU1"/>
<dbReference type="OMA" id="GNESEMV"/>
<evidence type="ECO:0000313" key="2">
    <source>
        <dbReference type="EMBL" id="CDP18369.1"/>
    </source>
</evidence>
<feature type="region of interest" description="Disordered" evidence="1">
    <location>
        <begin position="47"/>
        <end position="73"/>
    </location>
</feature>
<dbReference type="OrthoDB" id="1745513at2759"/>
<dbReference type="AlphaFoldDB" id="A0A068VCU1"/>
<accession>A0A068VCU1</accession>
<dbReference type="PhylomeDB" id="A0A068VCU1"/>
<gene>
    <name evidence="2" type="ORF">GSCOC_T00013611001</name>
</gene>
<keyword evidence="3" id="KW-1185">Reference proteome</keyword>
<name>A0A068VCU1_COFCA</name>
<protein>
    <submittedName>
        <fullName evidence="2">DH200=94 genomic scaffold, scaffold_230</fullName>
    </submittedName>
</protein>